<protein>
    <recommendedName>
        <fullName evidence="4">Primosomal protein</fullName>
    </recommendedName>
</protein>
<name>A0A1G6RQ15_9MICO</name>
<feature type="region of interest" description="Disordered" evidence="1">
    <location>
        <begin position="1"/>
        <end position="108"/>
    </location>
</feature>
<feature type="compositionally biased region" description="Basic and acidic residues" evidence="1">
    <location>
        <begin position="49"/>
        <end position="99"/>
    </location>
</feature>
<sequence>RDNDSRPPRDGDRPYRREGERPFRRDNDSRPPRDASRSYTRDGQGAGRPRQERDQRSFGGNDRRPSGDRRPGAGAPRRFDREDSRVTRPPQDRRERGPEIPEEVTAWDLPGAARNELKTLSKDNAENVARHLAMAARLIDDDPELAHQHALAASRSAGRVGVVRETVAITAYAVGDFALALRELRTHRRITGSDEQLPLIVDSERGVGRPDRALEEGRAVDRSTLTVPVRVQLAIAMSGARLDLGETERALQELDIPEADPDRAFEWSPALFSARAAVLEELGRHEEASEWERRAQIAADALDAAAGVADREVIVVEEIDLIDDEGGVDVASGVIPVDDVDADAAVASAEYAVDGSARSDVDDRSGDREDER</sequence>
<gene>
    <name evidence="2" type="ORF">SAMN05216418_0169</name>
</gene>
<dbReference type="AlphaFoldDB" id="A0A1G6RQ15"/>
<evidence type="ECO:0000256" key="1">
    <source>
        <dbReference type="SAM" id="MobiDB-lite"/>
    </source>
</evidence>
<feature type="compositionally biased region" description="Basic and acidic residues" evidence="1">
    <location>
        <begin position="1"/>
        <end position="40"/>
    </location>
</feature>
<feature type="non-terminal residue" evidence="2">
    <location>
        <position position="1"/>
    </location>
</feature>
<evidence type="ECO:0000313" key="2">
    <source>
        <dbReference type="EMBL" id="SDD06085.1"/>
    </source>
</evidence>
<accession>A0A1G6RQ15</accession>
<feature type="compositionally biased region" description="Basic and acidic residues" evidence="1">
    <location>
        <begin position="357"/>
        <end position="372"/>
    </location>
</feature>
<reference evidence="2 3" key="1">
    <citation type="submission" date="2016-09" db="EMBL/GenBank/DDBJ databases">
        <authorList>
            <person name="Capua I."/>
            <person name="De Benedictis P."/>
            <person name="Joannis T."/>
            <person name="Lombin L.H."/>
            <person name="Cattoli G."/>
        </authorList>
    </citation>
    <scope>NUCLEOTIDE SEQUENCE [LARGE SCALE GENOMIC DNA]</scope>
    <source>
        <strain evidence="2 3">NIO-1002</strain>
    </source>
</reference>
<organism evidence="2 3">
    <name type="scientific">Microbacterium enclense</name>
    <dbReference type="NCBI Taxonomy" id="993073"/>
    <lineage>
        <taxon>Bacteria</taxon>
        <taxon>Bacillati</taxon>
        <taxon>Actinomycetota</taxon>
        <taxon>Actinomycetes</taxon>
        <taxon>Micrococcales</taxon>
        <taxon>Microbacteriaceae</taxon>
        <taxon>Microbacterium</taxon>
    </lineage>
</organism>
<evidence type="ECO:0000313" key="3">
    <source>
        <dbReference type="Proteomes" id="UP000183203"/>
    </source>
</evidence>
<dbReference type="STRING" id="993073.AS029_16455"/>
<proteinExistence type="predicted"/>
<feature type="region of interest" description="Disordered" evidence="1">
    <location>
        <begin position="352"/>
        <end position="372"/>
    </location>
</feature>
<dbReference type="EMBL" id="FMYG01000012">
    <property type="protein sequence ID" value="SDD06085.1"/>
    <property type="molecule type" value="Genomic_DNA"/>
</dbReference>
<evidence type="ECO:0008006" key="4">
    <source>
        <dbReference type="Google" id="ProtNLM"/>
    </source>
</evidence>
<dbReference type="Proteomes" id="UP000183203">
    <property type="component" value="Unassembled WGS sequence"/>
</dbReference>